<dbReference type="AlphaFoldDB" id="A0AA88QKG9"/>
<protein>
    <submittedName>
        <fullName evidence="2">Uncharacterized protein</fullName>
    </submittedName>
</protein>
<comment type="caution">
    <text evidence="2">The sequence shown here is derived from an EMBL/GenBank/DDBJ whole genome shotgun (WGS) entry which is preliminary data.</text>
</comment>
<evidence type="ECO:0000256" key="1">
    <source>
        <dbReference type="SAM" id="MobiDB-lite"/>
    </source>
</evidence>
<gene>
    <name evidence="2" type="ORF">RJ640_003318</name>
</gene>
<accession>A0AA88QKG9</accession>
<sequence length="252" mass="28002">MQAAYLKSTYPKEEQLKALTAAAIDIEGYREAYQGQILKIYSAYEPITGQRPDSTITQSQYQFTRPPKTTFRINPKERSRSSSSGNSRSDSNKDERPRLFDLKAKATCWANAEIVPNRHPERWRKDAAGNVVCKRFCNCQGCLCFEYDHIIPYSKDKELDIIEMAVYGDAILSAFIVYTWGGSRKRCRCHQLVAAVGDEEEEVVVLVEVEELDDVGMAGEEVEELVDGVSEEALVDGLAGKGGGGEAAVDDA</sequence>
<organism evidence="2 3">
    <name type="scientific">Escallonia rubra</name>
    <dbReference type="NCBI Taxonomy" id="112253"/>
    <lineage>
        <taxon>Eukaryota</taxon>
        <taxon>Viridiplantae</taxon>
        <taxon>Streptophyta</taxon>
        <taxon>Embryophyta</taxon>
        <taxon>Tracheophyta</taxon>
        <taxon>Spermatophyta</taxon>
        <taxon>Magnoliopsida</taxon>
        <taxon>eudicotyledons</taxon>
        <taxon>Gunneridae</taxon>
        <taxon>Pentapetalae</taxon>
        <taxon>asterids</taxon>
        <taxon>campanulids</taxon>
        <taxon>Escalloniales</taxon>
        <taxon>Escalloniaceae</taxon>
        <taxon>Escallonia</taxon>
    </lineage>
</organism>
<feature type="region of interest" description="Disordered" evidence="1">
    <location>
        <begin position="66"/>
        <end position="96"/>
    </location>
</feature>
<evidence type="ECO:0000313" key="3">
    <source>
        <dbReference type="Proteomes" id="UP001187471"/>
    </source>
</evidence>
<dbReference type="PANTHER" id="PTHR33427:SF1">
    <property type="entry name" value="F6A14.21 PROTEIN"/>
    <property type="match status" value="1"/>
</dbReference>
<dbReference type="Proteomes" id="UP001187471">
    <property type="component" value="Unassembled WGS sequence"/>
</dbReference>
<evidence type="ECO:0000313" key="2">
    <source>
        <dbReference type="EMBL" id="KAK2966261.1"/>
    </source>
</evidence>
<name>A0AA88QKG9_9ASTE</name>
<dbReference type="PANTHER" id="PTHR33427">
    <property type="entry name" value="HNH ENDONUCLEASE"/>
    <property type="match status" value="1"/>
</dbReference>
<proteinExistence type="predicted"/>
<reference evidence="2" key="1">
    <citation type="submission" date="2022-12" db="EMBL/GenBank/DDBJ databases">
        <title>Draft genome assemblies for two species of Escallonia (Escalloniales).</title>
        <authorList>
            <person name="Chanderbali A."/>
            <person name="Dervinis C."/>
            <person name="Anghel I."/>
            <person name="Soltis D."/>
            <person name="Soltis P."/>
            <person name="Zapata F."/>
        </authorList>
    </citation>
    <scope>NUCLEOTIDE SEQUENCE</scope>
    <source>
        <strain evidence="2">UCBG92.1500</strain>
        <tissue evidence="2">Leaf</tissue>
    </source>
</reference>
<keyword evidence="3" id="KW-1185">Reference proteome</keyword>
<dbReference type="EMBL" id="JAVXUO010003141">
    <property type="protein sequence ID" value="KAK2966261.1"/>
    <property type="molecule type" value="Genomic_DNA"/>
</dbReference>